<dbReference type="RefSeq" id="XP_013400698.1">
    <property type="nucleotide sequence ID" value="XM_013545244.1"/>
</dbReference>
<feature type="region of interest" description="Disordered" evidence="1">
    <location>
        <begin position="188"/>
        <end position="225"/>
    </location>
</feature>
<keyword evidence="2" id="KW-1185">Reference proteome</keyword>
<protein>
    <submittedName>
        <fullName evidence="3 4">Receptor-binding cancer antigen expressed on SiSo cells-like</fullName>
    </submittedName>
</protein>
<dbReference type="PIRSF" id="PIRSF034247">
    <property type="entry name" value="RCAS1"/>
    <property type="match status" value="1"/>
</dbReference>
<reference evidence="3 4" key="1">
    <citation type="submission" date="2025-04" db="UniProtKB">
        <authorList>
            <consortium name="RefSeq"/>
        </authorList>
    </citation>
    <scope>IDENTIFICATION</scope>
    <source>
        <tissue evidence="3 4">Gonads</tissue>
    </source>
</reference>
<dbReference type="KEGG" id="lak:106161548"/>
<dbReference type="OrthoDB" id="10017216at2759"/>
<evidence type="ECO:0000256" key="1">
    <source>
        <dbReference type="SAM" id="MobiDB-lite"/>
    </source>
</evidence>
<feature type="compositionally biased region" description="Basic and acidic residues" evidence="1">
    <location>
        <begin position="188"/>
        <end position="216"/>
    </location>
</feature>
<proteinExistence type="predicted"/>
<accession>A0A1S3IRJ9</accession>
<evidence type="ECO:0000313" key="2">
    <source>
        <dbReference type="Proteomes" id="UP000085678"/>
    </source>
</evidence>
<dbReference type="KEGG" id="lak:106166609"/>
<sequence length="225" mass="25852">MSAITVLWKKLSAFIFFFINIGKRLLCFLKIRRRKNSGNLLPLANHYPSPPDVTHAVPGNEADLEMEAWDSWGVENTNTSANKNQTSNYSNSNHAGYYGNRNQPEPEPEPEPDYFADMAPEVKKTAKILVKKREDYSYTSGGNMSSRLAMNSVIPTQMSPDLDEWQEEESGWEGEDLSWEADAVLKEKRRIERENRQQEQQRKKMEREAQRSRKDSGSFTAVKLS</sequence>
<organism evidence="2 4">
    <name type="scientific">Lingula anatina</name>
    <name type="common">Brachiopod</name>
    <name type="synonym">Lingula unguis</name>
    <dbReference type="NCBI Taxonomy" id="7574"/>
    <lineage>
        <taxon>Eukaryota</taxon>
        <taxon>Metazoa</taxon>
        <taxon>Spiralia</taxon>
        <taxon>Lophotrochozoa</taxon>
        <taxon>Brachiopoda</taxon>
        <taxon>Linguliformea</taxon>
        <taxon>Lingulata</taxon>
        <taxon>Lingulida</taxon>
        <taxon>Linguloidea</taxon>
        <taxon>Lingulidae</taxon>
        <taxon>Lingula</taxon>
    </lineage>
</organism>
<dbReference type="GO" id="GO:0030141">
    <property type="term" value="C:secretory granule"/>
    <property type="evidence" value="ECO:0007669"/>
    <property type="project" value="TreeGrafter"/>
</dbReference>
<dbReference type="PANTHER" id="PTHR15208:SF2">
    <property type="entry name" value="RECEPTOR-BINDING CANCER ANTIGEN EXPRESSED ON SISO CELLS"/>
    <property type="match status" value="1"/>
</dbReference>
<dbReference type="RefSeq" id="XP_013394000.1">
    <property type="nucleotide sequence ID" value="XM_013538546.1"/>
</dbReference>
<evidence type="ECO:0000313" key="3">
    <source>
        <dbReference type="RefSeq" id="XP_013394000.1"/>
    </source>
</evidence>
<feature type="compositionally biased region" description="Polar residues" evidence="1">
    <location>
        <begin position="75"/>
        <end position="94"/>
    </location>
</feature>
<feature type="region of interest" description="Disordered" evidence="1">
    <location>
        <begin position="75"/>
        <end position="113"/>
    </location>
</feature>
<dbReference type="Proteomes" id="UP000085678">
    <property type="component" value="Unplaced"/>
</dbReference>
<gene>
    <name evidence="4" type="primary">LOC106166609</name>
    <name evidence="3" type="synonym">LOC106161548</name>
</gene>
<name>A0A1S3IRJ9_LINAN</name>
<dbReference type="GeneID" id="106161548"/>
<dbReference type="STRING" id="7574.A0A1S3IRJ9"/>
<dbReference type="GeneID" id="106166609"/>
<dbReference type="InterPro" id="IPR017025">
    <property type="entry name" value="Cancer-assoc_antigen_RCAS1"/>
</dbReference>
<dbReference type="AlphaFoldDB" id="A0A1S3IRJ9"/>
<evidence type="ECO:0000313" key="4">
    <source>
        <dbReference type="RefSeq" id="XP_013400698.1"/>
    </source>
</evidence>
<dbReference type="PANTHER" id="PTHR15208">
    <property type="entry name" value="RECEPTOR-BINDING CANCER ANTIGEN EXPRESSED ON SISO CELLS CANCER ASSOCIATED SURFACE ANTIGEN RCAS1 ESTROGEN RECEPTOR-BINDING FRAGMENT- ASSOCIATED GENE 9 PROTEIN"/>
    <property type="match status" value="1"/>
</dbReference>